<sequence>MKPNVVILNAIFIPGMVTHMNVDTKLYVQELFRVVNMADQQHQCWDQWDSVNQVFEEQYPNLHFDIVGDITNTTIQEAMSNFDQTKAIMREIEVKEGGYCDFVVLGVDVDCIAVEVTMYEPF</sequence>
<accession>A0A7R8MJC4</accession>
<name>A0A7R8MJC4_9CAUD</name>
<evidence type="ECO:0000313" key="1">
    <source>
        <dbReference type="EMBL" id="CAD5236067.1"/>
    </source>
</evidence>
<gene>
    <name evidence="1" type="ORF">LLCLJKAH_00078</name>
</gene>
<keyword evidence="2" id="KW-1185">Reference proteome</keyword>
<reference evidence="1 2" key="1">
    <citation type="submission" date="2020-09" db="EMBL/GenBank/DDBJ databases">
        <authorList>
            <person name="Jameson E."/>
        </authorList>
    </citation>
    <scope>NUCLEOTIDE SEQUENCE [LARGE SCALE GENOMIC DNA]</scope>
</reference>
<proteinExistence type="predicted"/>
<protein>
    <submittedName>
        <fullName evidence="1">Uncharacterized protein</fullName>
    </submittedName>
</protein>
<dbReference type="EMBL" id="LR881104">
    <property type="protein sequence ID" value="CAD5236067.1"/>
    <property type="molecule type" value="Genomic_DNA"/>
</dbReference>
<evidence type="ECO:0000313" key="2">
    <source>
        <dbReference type="Proteomes" id="UP000596247"/>
    </source>
</evidence>
<organism evidence="1 2">
    <name type="scientific">Klebsiella phage vB_KvM-Eowyn</name>
    <dbReference type="NCBI Taxonomy" id="2762819"/>
    <lineage>
        <taxon>Viruses</taxon>
        <taxon>Duplodnaviria</taxon>
        <taxon>Heunggongvirae</taxon>
        <taxon>Uroviricota</taxon>
        <taxon>Caudoviricetes</taxon>
        <taxon>Chimalliviridae</taxon>
        <taxon>Eowynvirus</taxon>
        <taxon>Eowynvirus eowyn</taxon>
    </lineage>
</organism>
<dbReference type="Proteomes" id="UP000596247">
    <property type="component" value="Chromosome"/>
</dbReference>